<dbReference type="Pfam" id="PF12802">
    <property type="entry name" value="MarR_2"/>
    <property type="match status" value="1"/>
</dbReference>
<reference evidence="5" key="1">
    <citation type="journal article" date="2020" name="mSystems">
        <title>Genome- and Community-Level Interaction Insights into Carbon Utilization and Element Cycling Functions of Hydrothermarchaeota in Hydrothermal Sediment.</title>
        <authorList>
            <person name="Zhou Z."/>
            <person name="Liu Y."/>
            <person name="Xu W."/>
            <person name="Pan J."/>
            <person name="Luo Z.H."/>
            <person name="Li M."/>
        </authorList>
    </citation>
    <scope>NUCLEOTIDE SEQUENCE [LARGE SCALE GENOMIC DNA]</scope>
    <source>
        <strain evidence="5">HyVt-485</strain>
    </source>
</reference>
<organism evidence="5">
    <name type="scientific">Hellea balneolensis</name>
    <dbReference type="NCBI Taxonomy" id="287478"/>
    <lineage>
        <taxon>Bacteria</taxon>
        <taxon>Pseudomonadati</taxon>
        <taxon>Pseudomonadota</taxon>
        <taxon>Alphaproteobacteria</taxon>
        <taxon>Maricaulales</taxon>
        <taxon>Robiginitomaculaceae</taxon>
        <taxon>Hellea</taxon>
    </lineage>
</organism>
<accession>A0A7C5LZR8</accession>
<proteinExistence type="predicted"/>
<keyword evidence="2" id="KW-0238">DNA-binding</keyword>
<sequence length="165" mass="18585">MPISPYTSLLKYKFILKLHKSNMSASKHKIYYLLQRTAHLLKKKADAKLINVGSITTAQAAALMIIRENAPVKQNFIARRLGQTESAINAMVSRLLIDDYITKTRSQSDSRAWDLTPTSKGLAALVNLKTAFEEINQAIDNTLYEYQIEELATMLEALLDTLDQP</sequence>
<gene>
    <name evidence="5" type="ORF">ENJ42_04275</name>
</gene>
<dbReference type="SUPFAM" id="SSF46785">
    <property type="entry name" value="Winged helix' DNA-binding domain"/>
    <property type="match status" value="1"/>
</dbReference>
<dbReference type="GO" id="GO:0003700">
    <property type="term" value="F:DNA-binding transcription factor activity"/>
    <property type="evidence" value="ECO:0007669"/>
    <property type="project" value="InterPro"/>
</dbReference>
<comment type="caution">
    <text evidence="5">The sequence shown here is derived from an EMBL/GenBank/DDBJ whole genome shotgun (WGS) entry which is preliminary data.</text>
</comment>
<protein>
    <submittedName>
        <fullName evidence="5">MarR family transcriptional regulator</fullName>
    </submittedName>
</protein>
<dbReference type="PROSITE" id="PS50995">
    <property type="entry name" value="HTH_MARR_2"/>
    <property type="match status" value="1"/>
</dbReference>
<dbReference type="InterPro" id="IPR036388">
    <property type="entry name" value="WH-like_DNA-bd_sf"/>
</dbReference>
<dbReference type="PANTHER" id="PTHR42756:SF1">
    <property type="entry name" value="TRANSCRIPTIONAL REPRESSOR OF EMRAB OPERON"/>
    <property type="match status" value="1"/>
</dbReference>
<dbReference type="Gene3D" id="1.10.10.10">
    <property type="entry name" value="Winged helix-like DNA-binding domain superfamily/Winged helix DNA-binding domain"/>
    <property type="match status" value="1"/>
</dbReference>
<dbReference type="InterPro" id="IPR036390">
    <property type="entry name" value="WH_DNA-bd_sf"/>
</dbReference>
<evidence type="ECO:0000256" key="3">
    <source>
        <dbReference type="ARBA" id="ARBA00023163"/>
    </source>
</evidence>
<keyword evidence="3" id="KW-0804">Transcription</keyword>
<name>A0A7C5LZR8_9PROT</name>
<dbReference type="GO" id="GO:0003677">
    <property type="term" value="F:DNA binding"/>
    <property type="evidence" value="ECO:0007669"/>
    <property type="project" value="UniProtKB-KW"/>
</dbReference>
<keyword evidence="1" id="KW-0805">Transcription regulation</keyword>
<evidence type="ECO:0000313" key="5">
    <source>
        <dbReference type="EMBL" id="HHL42812.1"/>
    </source>
</evidence>
<dbReference type="PANTHER" id="PTHR42756">
    <property type="entry name" value="TRANSCRIPTIONAL REGULATOR, MARR"/>
    <property type="match status" value="1"/>
</dbReference>
<evidence type="ECO:0000259" key="4">
    <source>
        <dbReference type="PROSITE" id="PS50995"/>
    </source>
</evidence>
<evidence type="ECO:0000256" key="1">
    <source>
        <dbReference type="ARBA" id="ARBA00023015"/>
    </source>
</evidence>
<dbReference type="AlphaFoldDB" id="A0A7C5LZR8"/>
<evidence type="ECO:0000256" key="2">
    <source>
        <dbReference type="ARBA" id="ARBA00023125"/>
    </source>
</evidence>
<dbReference type="Proteomes" id="UP000885830">
    <property type="component" value="Unassembled WGS sequence"/>
</dbReference>
<dbReference type="SMART" id="SM00347">
    <property type="entry name" value="HTH_MARR"/>
    <property type="match status" value="1"/>
</dbReference>
<dbReference type="InterPro" id="IPR000835">
    <property type="entry name" value="HTH_MarR-typ"/>
</dbReference>
<dbReference type="EMBL" id="DRMJ01000211">
    <property type="protein sequence ID" value="HHL42812.1"/>
    <property type="molecule type" value="Genomic_DNA"/>
</dbReference>
<feature type="domain" description="HTH marR-type" evidence="4">
    <location>
        <begin position="27"/>
        <end position="160"/>
    </location>
</feature>